<organism evidence="1 2">
    <name type="scientific">Salmonella enterica subsp. enterica serovar Daytona</name>
    <dbReference type="NCBI Taxonomy" id="1962639"/>
    <lineage>
        <taxon>Bacteria</taxon>
        <taxon>Pseudomonadati</taxon>
        <taxon>Pseudomonadota</taxon>
        <taxon>Gammaproteobacteria</taxon>
        <taxon>Enterobacterales</taxon>
        <taxon>Enterobacteriaceae</taxon>
        <taxon>Salmonella</taxon>
    </lineage>
</organism>
<reference evidence="1 2" key="1">
    <citation type="submission" date="2018-12" db="EMBL/GenBank/DDBJ databases">
        <authorList>
            <consortium name="Pathogen Informatics"/>
        </authorList>
    </citation>
    <scope>NUCLEOTIDE SEQUENCE [LARGE SCALE GENOMIC DNA]</scope>
    <source>
        <strain evidence="1 2">NCTC7102</strain>
    </source>
</reference>
<name>A0A447JI17_SALET</name>
<protein>
    <submittedName>
        <fullName evidence="1">Uncharacterized protein</fullName>
    </submittedName>
</protein>
<sequence>MIESGLIRYSDVVSGRASFDSIMRASAVIQFDNAVQHALSKVKKMTDQSADLVTKIDVIPELEGLNSFDAAIERAIAKVNQLDAAIKRVNNLKPASPYAPTSTVSMPSAATTAAVATIAATGANLVSRTPLADTVRKEAQKVARAAVEGTASGITEKNKYSCQQSLPTAA</sequence>
<proteinExistence type="predicted"/>
<gene>
    <name evidence="1" type="ORF">NCTC7102_03059</name>
</gene>
<evidence type="ECO:0000313" key="2">
    <source>
        <dbReference type="Proteomes" id="UP000281393"/>
    </source>
</evidence>
<dbReference type="AlphaFoldDB" id="A0A447JI17"/>
<dbReference type="EMBL" id="LR133909">
    <property type="protein sequence ID" value="VDY42077.1"/>
    <property type="molecule type" value="Genomic_DNA"/>
</dbReference>
<accession>A0A447JI17</accession>
<dbReference type="Proteomes" id="UP000281393">
    <property type="component" value="Chromosome"/>
</dbReference>
<evidence type="ECO:0000313" key="1">
    <source>
        <dbReference type="EMBL" id="VDY42077.1"/>
    </source>
</evidence>